<dbReference type="InterPro" id="IPR013087">
    <property type="entry name" value="Znf_C2H2_type"/>
</dbReference>
<feature type="domain" description="C2H2-type" evidence="4">
    <location>
        <begin position="198"/>
        <end position="225"/>
    </location>
</feature>
<evidence type="ECO:0000259" key="4">
    <source>
        <dbReference type="PROSITE" id="PS50157"/>
    </source>
</evidence>
<dbReference type="OrthoDB" id="8922241at2759"/>
<accession>A0A6A5SJY0</accession>
<keyword evidence="1" id="KW-0863">Zinc-finger</keyword>
<dbReference type="InterPro" id="IPR036236">
    <property type="entry name" value="Znf_C2H2_sf"/>
</dbReference>
<keyword evidence="1" id="KW-0479">Metal-binding</keyword>
<dbReference type="GO" id="GO:0005634">
    <property type="term" value="C:nucleus"/>
    <property type="evidence" value="ECO:0007669"/>
    <property type="project" value="TreeGrafter"/>
</dbReference>
<sequence length="264" mass="30235">MLMLLTLAVLLAVLLEPVAATSPIMAYKMPNAPLDMLYSECEDLFNPLCELCVIPFLQCMHAIPQAPYVAVSMLYNESELFHMPVFGHQQTQDDLAPIYEYVKEAERRPLNNEHLRCMDADETTVQPTTVQAHIEDTYTPGDRLETRRPGSRKAAHRRQAPRAGGFPCDVEGCDRAFDRQCELNRHQKTHLDRSERPHRCSMCNQGFLYPKDLTRHQRQHIDQPSVQVTFFCSHPGCGKIDGFSRRDNLLRHQRKQHPPMAVAA</sequence>
<dbReference type="Proteomes" id="UP000800038">
    <property type="component" value="Unassembled WGS sequence"/>
</dbReference>
<proteinExistence type="predicted"/>
<dbReference type="PANTHER" id="PTHR46179:SF24">
    <property type="entry name" value="C2H2-TYPE DOMAIN-CONTAINING PROTEIN"/>
    <property type="match status" value="1"/>
</dbReference>
<dbReference type="GO" id="GO:0006357">
    <property type="term" value="P:regulation of transcription by RNA polymerase II"/>
    <property type="evidence" value="ECO:0007669"/>
    <property type="project" value="TreeGrafter"/>
</dbReference>
<dbReference type="InterPro" id="IPR051061">
    <property type="entry name" value="Zinc_finger_trans_reg"/>
</dbReference>
<feature type="compositionally biased region" description="Basic residues" evidence="2">
    <location>
        <begin position="149"/>
        <end position="160"/>
    </location>
</feature>
<dbReference type="Gene3D" id="3.30.160.60">
    <property type="entry name" value="Classic Zinc Finger"/>
    <property type="match status" value="3"/>
</dbReference>
<feature type="signal peptide" evidence="3">
    <location>
        <begin position="1"/>
        <end position="20"/>
    </location>
</feature>
<evidence type="ECO:0000256" key="3">
    <source>
        <dbReference type="SAM" id="SignalP"/>
    </source>
</evidence>
<evidence type="ECO:0000256" key="1">
    <source>
        <dbReference type="PROSITE-ProRule" id="PRU00042"/>
    </source>
</evidence>
<evidence type="ECO:0000313" key="5">
    <source>
        <dbReference type="EMBL" id="KAF1940453.1"/>
    </source>
</evidence>
<dbReference type="SMART" id="SM00355">
    <property type="entry name" value="ZnF_C2H2"/>
    <property type="match status" value="3"/>
</dbReference>
<keyword evidence="3" id="KW-0732">Signal</keyword>
<feature type="region of interest" description="Disordered" evidence="2">
    <location>
        <begin position="140"/>
        <end position="162"/>
    </location>
</feature>
<keyword evidence="1" id="KW-0862">Zinc</keyword>
<dbReference type="AlphaFoldDB" id="A0A6A5SJY0"/>
<dbReference type="EMBL" id="ML976063">
    <property type="protein sequence ID" value="KAF1940453.1"/>
    <property type="molecule type" value="Genomic_DNA"/>
</dbReference>
<evidence type="ECO:0000313" key="6">
    <source>
        <dbReference type="Proteomes" id="UP000800038"/>
    </source>
</evidence>
<gene>
    <name evidence="5" type="ORF">EJ02DRAFT_406615</name>
</gene>
<keyword evidence="6" id="KW-1185">Reference proteome</keyword>
<organism evidence="5 6">
    <name type="scientific">Clathrospora elynae</name>
    <dbReference type="NCBI Taxonomy" id="706981"/>
    <lineage>
        <taxon>Eukaryota</taxon>
        <taxon>Fungi</taxon>
        <taxon>Dikarya</taxon>
        <taxon>Ascomycota</taxon>
        <taxon>Pezizomycotina</taxon>
        <taxon>Dothideomycetes</taxon>
        <taxon>Pleosporomycetidae</taxon>
        <taxon>Pleosporales</taxon>
        <taxon>Diademaceae</taxon>
        <taxon>Clathrospora</taxon>
    </lineage>
</organism>
<name>A0A6A5SJY0_9PLEO</name>
<dbReference type="SUPFAM" id="SSF57667">
    <property type="entry name" value="beta-beta-alpha zinc fingers"/>
    <property type="match status" value="1"/>
</dbReference>
<dbReference type="Pfam" id="PF00096">
    <property type="entry name" value="zf-C2H2"/>
    <property type="match status" value="1"/>
</dbReference>
<feature type="chain" id="PRO_5025457544" description="C2H2-type domain-containing protein" evidence="3">
    <location>
        <begin position="21"/>
        <end position="264"/>
    </location>
</feature>
<protein>
    <recommendedName>
        <fullName evidence="4">C2H2-type domain-containing protein</fullName>
    </recommendedName>
</protein>
<dbReference type="GO" id="GO:0008270">
    <property type="term" value="F:zinc ion binding"/>
    <property type="evidence" value="ECO:0007669"/>
    <property type="project" value="UniProtKB-KW"/>
</dbReference>
<dbReference type="PROSITE" id="PS00028">
    <property type="entry name" value="ZINC_FINGER_C2H2_1"/>
    <property type="match status" value="2"/>
</dbReference>
<feature type="domain" description="C2H2-type" evidence="4">
    <location>
        <begin position="166"/>
        <end position="197"/>
    </location>
</feature>
<evidence type="ECO:0000256" key="2">
    <source>
        <dbReference type="SAM" id="MobiDB-lite"/>
    </source>
</evidence>
<dbReference type="PROSITE" id="PS50157">
    <property type="entry name" value="ZINC_FINGER_C2H2_2"/>
    <property type="match status" value="2"/>
</dbReference>
<dbReference type="PANTHER" id="PTHR46179">
    <property type="entry name" value="ZINC FINGER PROTEIN"/>
    <property type="match status" value="1"/>
</dbReference>
<reference evidence="5" key="1">
    <citation type="journal article" date="2020" name="Stud. Mycol.">
        <title>101 Dothideomycetes genomes: a test case for predicting lifestyles and emergence of pathogens.</title>
        <authorList>
            <person name="Haridas S."/>
            <person name="Albert R."/>
            <person name="Binder M."/>
            <person name="Bloem J."/>
            <person name="Labutti K."/>
            <person name="Salamov A."/>
            <person name="Andreopoulos B."/>
            <person name="Baker S."/>
            <person name="Barry K."/>
            <person name="Bills G."/>
            <person name="Bluhm B."/>
            <person name="Cannon C."/>
            <person name="Castanera R."/>
            <person name="Culley D."/>
            <person name="Daum C."/>
            <person name="Ezra D."/>
            <person name="Gonzalez J."/>
            <person name="Henrissat B."/>
            <person name="Kuo A."/>
            <person name="Liang C."/>
            <person name="Lipzen A."/>
            <person name="Lutzoni F."/>
            <person name="Magnuson J."/>
            <person name="Mondo S."/>
            <person name="Nolan M."/>
            <person name="Ohm R."/>
            <person name="Pangilinan J."/>
            <person name="Park H.-J."/>
            <person name="Ramirez L."/>
            <person name="Alfaro M."/>
            <person name="Sun H."/>
            <person name="Tritt A."/>
            <person name="Yoshinaga Y."/>
            <person name="Zwiers L.-H."/>
            <person name="Turgeon B."/>
            <person name="Goodwin S."/>
            <person name="Spatafora J."/>
            <person name="Crous P."/>
            <person name="Grigoriev I."/>
        </authorList>
    </citation>
    <scope>NUCLEOTIDE SEQUENCE</scope>
    <source>
        <strain evidence="5">CBS 161.51</strain>
    </source>
</reference>